<name>A0ABQ1W448_9BACL</name>
<evidence type="ECO:0000313" key="3">
    <source>
        <dbReference type="EMBL" id="GGG10483.1"/>
    </source>
</evidence>
<protein>
    <submittedName>
        <fullName evidence="3">Aminodeoxychorismate synthase, component I</fullName>
    </submittedName>
</protein>
<dbReference type="PANTHER" id="PTHR11236:SF41">
    <property type="entry name" value="AMINODEOXYCHORISMATE SYNTHASE COMPONENT 1"/>
    <property type="match status" value="1"/>
</dbReference>
<evidence type="ECO:0000259" key="1">
    <source>
        <dbReference type="Pfam" id="PF00425"/>
    </source>
</evidence>
<evidence type="ECO:0000313" key="4">
    <source>
        <dbReference type="Proteomes" id="UP000608420"/>
    </source>
</evidence>
<evidence type="ECO:0000259" key="2">
    <source>
        <dbReference type="Pfam" id="PF04715"/>
    </source>
</evidence>
<accession>A0ABQ1W448</accession>
<dbReference type="SUPFAM" id="SSF56322">
    <property type="entry name" value="ADC synthase"/>
    <property type="match status" value="1"/>
</dbReference>
<dbReference type="Proteomes" id="UP000608420">
    <property type="component" value="Unassembled WGS sequence"/>
</dbReference>
<gene>
    <name evidence="3" type="ORF">GCM10010913_35400</name>
</gene>
<dbReference type="Pfam" id="PF04715">
    <property type="entry name" value="Anth_synt_I_N"/>
    <property type="match status" value="1"/>
</dbReference>
<dbReference type="InterPro" id="IPR015890">
    <property type="entry name" value="Chorismate_C"/>
</dbReference>
<keyword evidence="4" id="KW-1185">Reference proteome</keyword>
<dbReference type="InterPro" id="IPR019999">
    <property type="entry name" value="Anth_synth_I-like"/>
</dbReference>
<organism evidence="3 4">
    <name type="scientific">Paenibacillus aceti</name>
    <dbReference type="NCBI Taxonomy" id="1820010"/>
    <lineage>
        <taxon>Bacteria</taxon>
        <taxon>Bacillati</taxon>
        <taxon>Bacillota</taxon>
        <taxon>Bacilli</taxon>
        <taxon>Bacillales</taxon>
        <taxon>Paenibacillaceae</taxon>
        <taxon>Paenibacillus</taxon>
    </lineage>
</organism>
<dbReference type="Pfam" id="PF00425">
    <property type="entry name" value="Chorismate_bind"/>
    <property type="match status" value="1"/>
</dbReference>
<dbReference type="InterPro" id="IPR006805">
    <property type="entry name" value="Anth_synth_I_N"/>
</dbReference>
<feature type="domain" description="Chorismate-utilising enzyme C-terminal" evidence="1">
    <location>
        <begin position="246"/>
        <end position="499"/>
    </location>
</feature>
<feature type="domain" description="Anthranilate synthase component I N-terminal" evidence="2">
    <location>
        <begin position="51"/>
        <end position="168"/>
    </location>
</feature>
<sequence length="525" mass="59094">MKTTTALTAFEDWVRLAQEGNWTMLPYVVKFRTDEPLPIRWSSAWEEAHPYSCVLESGKGGRYTFLGLTPVSVIRGKGNTAHIHDFHEQEPTVQTAEGKPLELLSQWLAPYQAPAIPSLPFFSGGAIGFLGYDVARSLEDLPQTAKDDLQLDDYIWMRFEELWVVDAELGDVYAVIHCPSPKRGEDQATLRETYEKAGRRAVQMLEQWQRFCAAKHDASVQEERPAMATGSDSIKIPESQSTSLSQEAFERAVERVRRYIAAGDVFQVNLSLRQAFALEVEPERIYEELRRINPSPYMGLMRFPDFQLVSASPELLIKLDQGVMRTRPIAGTRRRGLTVAEDRQMEEELLTNEKERAEHIMLVDLLRNDLGRVAEFGSVRVSELFTVERYSHVMHLVSEVQGRLPAGKTATDAIAAVFPGGTITGAPKIRTMEIIEELEPVTRGPYTGAMGWIDYNGNMELNIIIRTLVAKDGFGYIQTGAGIVIDSIPYREYKECHNKAKAIAMALGRSYQDSRQDVEKGDEGQ</sequence>
<dbReference type="PRINTS" id="PR00095">
    <property type="entry name" value="ANTSNTHASEI"/>
</dbReference>
<dbReference type="PANTHER" id="PTHR11236">
    <property type="entry name" value="AMINOBENZOATE/ANTHRANILATE SYNTHASE"/>
    <property type="match status" value="1"/>
</dbReference>
<dbReference type="RefSeq" id="WP_120464154.1">
    <property type="nucleotide sequence ID" value="NZ_BMIW01000029.1"/>
</dbReference>
<dbReference type="EMBL" id="BMIW01000029">
    <property type="protein sequence ID" value="GGG10483.1"/>
    <property type="molecule type" value="Genomic_DNA"/>
</dbReference>
<reference evidence="4" key="1">
    <citation type="journal article" date="2019" name="Int. J. Syst. Evol. Microbiol.">
        <title>The Global Catalogue of Microorganisms (GCM) 10K type strain sequencing project: providing services to taxonomists for standard genome sequencing and annotation.</title>
        <authorList>
            <consortium name="The Broad Institute Genomics Platform"/>
            <consortium name="The Broad Institute Genome Sequencing Center for Infectious Disease"/>
            <person name="Wu L."/>
            <person name="Ma J."/>
        </authorList>
    </citation>
    <scope>NUCLEOTIDE SEQUENCE [LARGE SCALE GENOMIC DNA]</scope>
    <source>
        <strain evidence="4">CGMCC 1.15420</strain>
    </source>
</reference>
<dbReference type="Gene3D" id="3.60.120.10">
    <property type="entry name" value="Anthranilate synthase"/>
    <property type="match status" value="1"/>
</dbReference>
<comment type="caution">
    <text evidence="3">The sequence shown here is derived from an EMBL/GenBank/DDBJ whole genome shotgun (WGS) entry which is preliminary data.</text>
</comment>
<proteinExistence type="predicted"/>
<dbReference type="InterPro" id="IPR005801">
    <property type="entry name" value="ADC_synthase"/>
</dbReference>